<comment type="caution">
    <text evidence="1">The sequence shown here is derived from an EMBL/GenBank/DDBJ whole genome shotgun (WGS) entry which is preliminary data.</text>
</comment>
<evidence type="ECO:0000313" key="1">
    <source>
        <dbReference type="EMBL" id="PQJ27365.1"/>
    </source>
</evidence>
<evidence type="ECO:0000313" key="2">
    <source>
        <dbReference type="Proteomes" id="UP000239907"/>
    </source>
</evidence>
<dbReference type="Proteomes" id="UP000239907">
    <property type="component" value="Unassembled WGS sequence"/>
</dbReference>
<organism evidence="1 2">
    <name type="scientific">Rubritalea profundi</name>
    <dbReference type="NCBI Taxonomy" id="1658618"/>
    <lineage>
        <taxon>Bacteria</taxon>
        <taxon>Pseudomonadati</taxon>
        <taxon>Verrucomicrobiota</taxon>
        <taxon>Verrucomicrobiia</taxon>
        <taxon>Verrucomicrobiales</taxon>
        <taxon>Rubritaleaceae</taxon>
        <taxon>Rubritalea</taxon>
    </lineage>
</organism>
<gene>
    <name evidence="1" type="ORF">BSZ32_01870</name>
</gene>
<keyword evidence="2" id="KW-1185">Reference proteome</keyword>
<name>A0A2S7TX79_9BACT</name>
<proteinExistence type="predicted"/>
<dbReference type="EMBL" id="MQWA01000001">
    <property type="protein sequence ID" value="PQJ27365.1"/>
    <property type="molecule type" value="Genomic_DNA"/>
</dbReference>
<dbReference type="AlphaFoldDB" id="A0A2S7TX79"/>
<accession>A0A2S7TX79</accession>
<protein>
    <submittedName>
        <fullName evidence="1">Uncharacterized protein</fullName>
    </submittedName>
</protein>
<sequence length="114" mass="12475">MECWALTRAVAGPPEHNHSPNSQTTQSATGFILSVGTLKTCTLETPAPCVKPQPHQSCVEPQHSNILLIQNHQNPSESLQLVTDSKTHHSDDLECVWLDTAQRLGRLDEKSSPA</sequence>
<reference evidence="1 2" key="1">
    <citation type="submission" date="2016-12" db="EMBL/GenBank/DDBJ databases">
        <title>Study of bacterial adaptation to deep sea.</title>
        <authorList>
            <person name="Song J."/>
            <person name="Yoshizawa S."/>
            <person name="Kogure K."/>
        </authorList>
    </citation>
    <scope>NUCLEOTIDE SEQUENCE [LARGE SCALE GENOMIC DNA]</scope>
    <source>
        <strain evidence="1 2">SAORIC-165</strain>
    </source>
</reference>